<keyword evidence="1" id="KW-0472">Membrane</keyword>
<evidence type="ECO:0000256" key="1">
    <source>
        <dbReference type="SAM" id="Phobius"/>
    </source>
</evidence>
<keyword evidence="1" id="KW-1133">Transmembrane helix</keyword>
<geneLocation type="plasmid" evidence="2 3">
    <name>p1-159</name>
</geneLocation>
<reference evidence="2 3" key="1">
    <citation type="submission" date="2018-11" db="EMBL/GenBank/DDBJ databases">
        <title>The first complete genome of Serratia liquefaciens isolated from metalophyte plant revel distinctness adaptive mechanisms in an extreme habitat.</title>
        <authorList>
            <person name="Caneschi W.L."/>
            <person name="Sanchez A.B."/>
            <person name="Felestrino E.B."/>
            <person name="Assis R.A.B."/>
            <person name="Lemes C.G.C."/>
            <person name="Cordeiro I.F."/>
            <person name="Fonseca N.P."/>
            <person name="Villa M."/>
            <person name="Vieira I.T."/>
            <person name="Moraes L.A."/>
            <person name="Kamino L.H.Y."/>
            <person name="do Carmo F."/>
            <person name="Garcia C.M."/>
            <person name="Almeida N.F."/>
            <person name="Silva R.S."/>
            <person name="Ferro J.A."/>
            <person name="Ferro M.I.T."/>
            <person name="Varani A.M."/>
            <person name="Ferreira R.M."/>
            <person name="dos Santos V.L."/>
            <person name="Silva U.C."/>
            <person name="Setubal J.C."/>
            <person name="Moreira L.M."/>
        </authorList>
    </citation>
    <scope>NUCLEOTIDE SEQUENCE [LARGE SCALE GENOMIC DNA]</scope>
    <source>
        <strain evidence="2 3">FG3</strain>
        <plasmid evidence="2 3">p1-159</plasmid>
    </source>
</reference>
<dbReference type="EMBL" id="CP033894">
    <property type="protein sequence ID" value="QDL35649.1"/>
    <property type="molecule type" value="Genomic_DNA"/>
</dbReference>
<proteinExistence type="predicted"/>
<sequence length="143" mass="16488">MMNKISAKMLNFALERPYMCLTISLVFLLLCSAKATEYMFYGRHIAPLLISILAFVIAAVFFCYFYMRDGLLLNKASNFLLNKKNDIADGVAVDYLKAIARSNTVEKEFDEYFLSQKYPPNIEVCMREIRELTIKKLRDLSGI</sequence>
<evidence type="ECO:0000313" key="2">
    <source>
        <dbReference type="EMBL" id="QDL35649.1"/>
    </source>
</evidence>
<gene>
    <name evidence="2" type="ORF">EGO53_27985</name>
</gene>
<keyword evidence="2" id="KW-0614">Plasmid</keyword>
<keyword evidence="1" id="KW-0812">Transmembrane</keyword>
<dbReference type="Proteomes" id="UP000317572">
    <property type="component" value="Plasmid p1-159"/>
</dbReference>
<protein>
    <submittedName>
        <fullName evidence="2">Uncharacterized protein</fullName>
    </submittedName>
</protein>
<accession>A0A515D5G9</accession>
<organism evidence="2 3">
    <name type="scientific">Serratia liquefaciens</name>
    <dbReference type="NCBI Taxonomy" id="614"/>
    <lineage>
        <taxon>Bacteria</taxon>
        <taxon>Pseudomonadati</taxon>
        <taxon>Pseudomonadota</taxon>
        <taxon>Gammaproteobacteria</taxon>
        <taxon>Enterobacterales</taxon>
        <taxon>Yersiniaceae</taxon>
        <taxon>Serratia</taxon>
    </lineage>
</organism>
<feature type="transmembrane region" description="Helical" evidence="1">
    <location>
        <begin position="45"/>
        <end position="67"/>
    </location>
</feature>
<dbReference type="AlphaFoldDB" id="A0A515D5G9"/>
<dbReference type="RefSeq" id="WP_142816519.1">
    <property type="nucleotide sequence ID" value="NZ_CP033894.1"/>
</dbReference>
<name>A0A515D5G9_SERLI</name>
<evidence type="ECO:0000313" key="3">
    <source>
        <dbReference type="Proteomes" id="UP000317572"/>
    </source>
</evidence>